<evidence type="ECO:0000256" key="5">
    <source>
        <dbReference type="ARBA" id="ARBA00023136"/>
    </source>
</evidence>
<evidence type="ECO:0000256" key="1">
    <source>
        <dbReference type="ARBA" id="ARBA00004141"/>
    </source>
</evidence>
<gene>
    <name evidence="9" type="ORF">CGXH109_LOCUS1760</name>
</gene>
<feature type="transmembrane region" description="Helical" evidence="7">
    <location>
        <begin position="98"/>
        <end position="118"/>
    </location>
</feature>
<evidence type="ECO:0000313" key="10">
    <source>
        <dbReference type="Proteomes" id="UP001152533"/>
    </source>
</evidence>
<dbReference type="InterPro" id="IPR043216">
    <property type="entry name" value="PAP-like"/>
</dbReference>
<dbReference type="GO" id="GO:0006644">
    <property type="term" value="P:phospholipid metabolic process"/>
    <property type="evidence" value="ECO:0007669"/>
    <property type="project" value="InterPro"/>
</dbReference>
<name>A0A9W4RHW0_9PEZI</name>
<evidence type="ECO:0000256" key="3">
    <source>
        <dbReference type="ARBA" id="ARBA00022692"/>
    </source>
</evidence>
<dbReference type="GO" id="GO:0008195">
    <property type="term" value="F:phosphatidate phosphatase activity"/>
    <property type="evidence" value="ECO:0007669"/>
    <property type="project" value="TreeGrafter"/>
</dbReference>
<dbReference type="PANTHER" id="PTHR10165">
    <property type="entry name" value="LIPID PHOSPHATE PHOSPHATASE"/>
    <property type="match status" value="1"/>
</dbReference>
<keyword evidence="10" id="KW-1185">Reference proteome</keyword>
<dbReference type="AlphaFoldDB" id="A0A9W4RHW0"/>
<evidence type="ECO:0000256" key="6">
    <source>
        <dbReference type="SAM" id="MobiDB-lite"/>
    </source>
</evidence>
<feature type="domain" description="Phosphatidic acid phosphatase type 2/haloperoxidase" evidence="8">
    <location>
        <begin position="144"/>
        <end position="356"/>
    </location>
</feature>
<dbReference type="SUPFAM" id="SSF48317">
    <property type="entry name" value="Acid phosphatase/Vanadium-dependent haloperoxidase"/>
    <property type="match status" value="1"/>
</dbReference>
<dbReference type="InterPro" id="IPR000326">
    <property type="entry name" value="PAP2/HPO"/>
</dbReference>
<sequence length="399" mass="43732">MHDHIPLNNLQNHRSFEPRRPYTTLSSPSDVGRRHSKMGIMGSIRVAISYAFDWAILVVFAVAGYILGNLTPQKRPFSLGNPDISFPLYDDTVSIRNAFLICIVAPILIILVVSLLFVPGSTVPPGTPKSIIWRRKLWEIHAGWLGLIFSVIATWFIVSTTKNLLGKPRPNAIARCQPDLENIAQYIVGGVAATTSSTPGQLVSADICKNPDASVVNDGFRSFPSGHSSIAASGLVYLTFFLASKFGVTAPWAPRTEGLTEQSHSAFPSRIVGDIEMQGSDANSAPREPTNNRPISSVRRQAAAPPIYLVLLTMVPFCVCIFICASRWFDFMHHGVDIFVAFAIGSVTSYFGFRFYHLPIAQGAGWAWGPRSEDAAFWAGVGRQGYGHGMDKGRHYYMG</sequence>
<comment type="similarity">
    <text evidence="2">Belongs to the PA-phosphatase related phosphoesterase family.</text>
</comment>
<accession>A0A9W4RHW0</accession>
<dbReference type="CDD" id="cd03390">
    <property type="entry name" value="PAP2_containing_1_like"/>
    <property type="match status" value="1"/>
</dbReference>
<dbReference type="EMBL" id="CAMGZC010000006">
    <property type="protein sequence ID" value="CAI0641182.1"/>
    <property type="molecule type" value="Genomic_DNA"/>
</dbReference>
<comment type="caution">
    <text evidence="9">The sequence shown here is derived from an EMBL/GenBank/DDBJ whole genome shotgun (WGS) entry which is preliminary data.</text>
</comment>
<organism evidence="9 10">
    <name type="scientific">Colletotrichum noveboracense</name>
    <dbReference type="NCBI Taxonomy" id="2664923"/>
    <lineage>
        <taxon>Eukaryota</taxon>
        <taxon>Fungi</taxon>
        <taxon>Dikarya</taxon>
        <taxon>Ascomycota</taxon>
        <taxon>Pezizomycotina</taxon>
        <taxon>Sordariomycetes</taxon>
        <taxon>Hypocreomycetidae</taxon>
        <taxon>Glomerellales</taxon>
        <taxon>Glomerellaceae</taxon>
        <taxon>Colletotrichum</taxon>
        <taxon>Colletotrichum gloeosporioides species complex</taxon>
    </lineage>
</organism>
<proteinExistence type="inferred from homology"/>
<feature type="transmembrane region" description="Helical" evidence="7">
    <location>
        <begin position="138"/>
        <end position="158"/>
    </location>
</feature>
<dbReference type="Gene3D" id="1.20.144.10">
    <property type="entry name" value="Phosphatidic acid phosphatase type 2/haloperoxidase"/>
    <property type="match status" value="1"/>
</dbReference>
<dbReference type="PANTHER" id="PTHR10165:SF154">
    <property type="entry name" value="PAP2 DOMAIN PROTEIN (AFU_ORTHOLOGUE AFUA_1G09730)"/>
    <property type="match status" value="1"/>
</dbReference>
<keyword evidence="3 7" id="KW-0812">Transmembrane</keyword>
<comment type="subcellular location">
    <subcellularLocation>
        <location evidence="1">Membrane</location>
        <topology evidence="1">Multi-pass membrane protein</topology>
    </subcellularLocation>
</comment>
<evidence type="ECO:0000256" key="2">
    <source>
        <dbReference type="ARBA" id="ARBA00008816"/>
    </source>
</evidence>
<evidence type="ECO:0000313" key="9">
    <source>
        <dbReference type="EMBL" id="CAI0641182.1"/>
    </source>
</evidence>
<evidence type="ECO:0000256" key="7">
    <source>
        <dbReference type="SAM" id="Phobius"/>
    </source>
</evidence>
<protein>
    <recommendedName>
        <fullName evidence="8">Phosphatidic acid phosphatase type 2/haloperoxidase domain-containing protein</fullName>
    </recommendedName>
</protein>
<keyword evidence="4 7" id="KW-1133">Transmembrane helix</keyword>
<evidence type="ECO:0000259" key="8">
    <source>
        <dbReference type="Pfam" id="PF01569"/>
    </source>
</evidence>
<dbReference type="Pfam" id="PF01569">
    <property type="entry name" value="PAP2"/>
    <property type="match status" value="1"/>
</dbReference>
<dbReference type="Proteomes" id="UP001152533">
    <property type="component" value="Unassembled WGS sequence"/>
</dbReference>
<dbReference type="GO" id="GO:0046839">
    <property type="term" value="P:phospholipid dephosphorylation"/>
    <property type="evidence" value="ECO:0007669"/>
    <property type="project" value="TreeGrafter"/>
</dbReference>
<feature type="transmembrane region" description="Helical" evidence="7">
    <location>
        <begin position="43"/>
        <end position="67"/>
    </location>
</feature>
<keyword evidence="5 7" id="KW-0472">Membrane</keyword>
<dbReference type="GO" id="GO:0016020">
    <property type="term" value="C:membrane"/>
    <property type="evidence" value="ECO:0007669"/>
    <property type="project" value="UniProtKB-SubCell"/>
</dbReference>
<evidence type="ECO:0000256" key="4">
    <source>
        <dbReference type="ARBA" id="ARBA00022989"/>
    </source>
</evidence>
<feature type="transmembrane region" description="Helical" evidence="7">
    <location>
        <begin position="307"/>
        <end position="329"/>
    </location>
</feature>
<feature type="transmembrane region" description="Helical" evidence="7">
    <location>
        <begin position="335"/>
        <end position="353"/>
    </location>
</feature>
<reference evidence="9" key="1">
    <citation type="submission" date="2022-08" db="EMBL/GenBank/DDBJ databases">
        <authorList>
            <person name="Giroux E."/>
            <person name="Giroux E."/>
        </authorList>
    </citation>
    <scope>NUCLEOTIDE SEQUENCE</scope>
    <source>
        <strain evidence="9">H1091258</strain>
    </source>
</reference>
<dbReference type="InterPro" id="IPR036938">
    <property type="entry name" value="PAP2/HPO_sf"/>
</dbReference>
<feature type="region of interest" description="Disordered" evidence="6">
    <location>
        <begin position="13"/>
        <end position="33"/>
    </location>
</feature>